<evidence type="ECO:0000256" key="2">
    <source>
        <dbReference type="SAM" id="Phobius"/>
    </source>
</evidence>
<evidence type="ECO:0000313" key="4">
    <source>
        <dbReference type="Proteomes" id="UP000187203"/>
    </source>
</evidence>
<evidence type="ECO:0000256" key="1">
    <source>
        <dbReference type="SAM" id="MobiDB-lite"/>
    </source>
</evidence>
<keyword evidence="2" id="KW-0812">Transmembrane</keyword>
<reference evidence="4" key="1">
    <citation type="submission" date="2013-09" db="EMBL/GenBank/DDBJ databases">
        <title>Corchorus olitorius genome sequencing.</title>
        <authorList>
            <person name="Alam M."/>
            <person name="Haque M.S."/>
            <person name="Islam M.S."/>
            <person name="Emdad E.M."/>
            <person name="Islam M.M."/>
            <person name="Ahmed B."/>
            <person name="Halim A."/>
            <person name="Hossen Q.M.M."/>
            <person name="Hossain M.Z."/>
            <person name="Ahmed R."/>
            <person name="Khan M.M."/>
            <person name="Islam R."/>
            <person name="Rashid M.M."/>
            <person name="Khan S.A."/>
            <person name="Rahman M.S."/>
            <person name="Alam M."/>
            <person name="Yahiya A.S."/>
            <person name="Khan M.S."/>
            <person name="Azam M.S."/>
            <person name="Haque T."/>
            <person name="Lashkar M.Z.H."/>
            <person name="Akhand A.I."/>
            <person name="Morshed G."/>
            <person name="Roy S."/>
            <person name="Uddin K.S."/>
            <person name="Rabeya T."/>
            <person name="Hossain A.S."/>
            <person name="Chowdhury A."/>
            <person name="Snigdha A.R."/>
            <person name="Mortoza M.S."/>
            <person name="Matin S.A."/>
            <person name="Hoque S.M.E."/>
            <person name="Islam M.K."/>
            <person name="Roy D.K."/>
            <person name="Haider R."/>
            <person name="Moosa M.M."/>
            <person name="Elias S.M."/>
            <person name="Hasan A.M."/>
            <person name="Jahan S."/>
            <person name="Shafiuddin M."/>
            <person name="Mahmood N."/>
            <person name="Shommy N.S."/>
        </authorList>
    </citation>
    <scope>NUCLEOTIDE SEQUENCE [LARGE SCALE GENOMIC DNA]</scope>
    <source>
        <strain evidence="4">cv. O-4</strain>
    </source>
</reference>
<name>A0A1R3H3H2_9ROSI</name>
<keyword evidence="2" id="KW-0472">Membrane</keyword>
<proteinExistence type="predicted"/>
<dbReference type="EMBL" id="AWUE01020876">
    <property type="protein sequence ID" value="OMO64790.1"/>
    <property type="molecule type" value="Genomic_DNA"/>
</dbReference>
<feature type="transmembrane region" description="Helical" evidence="2">
    <location>
        <begin position="99"/>
        <end position="118"/>
    </location>
</feature>
<dbReference type="STRING" id="93759.A0A1R3H3H2"/>
<organism evidence="3 4">
    <name type="scientific">Corchorus olitorius</name>
    <dbReference type="NCBI Taxonomy" id="93759"/>
    <lineage>
        <taxon>Eukaryota</taxon>
        <taxon>Viridiplantae</taxon>
        <taxon>Streptophyta</taxon>
        <taxon>Embryophyta</taxon>
        <taxon>Tracheophyta</taxon>
        <taxon>Spermatophyta</taxon>
        <taxon>Magnoliopsida</taxon>
        <taxon>eudicotyledons</taxon>
        <taxon>Gunneridae</taxon>
        <taxon>Pentapetalae</taxon>
        <taxon>rosids</taxon>
        <taxon>malvids</taxon>
        <taxon>Malvales</taxon>
        <taxon>Malvaceae</taxon>
        <taxon>Grewioideae</taxon>
        <taxon>Apeibeae</taxon>
        <taxon>Corchorus</taxon>
    </lineage>
</organism>
<feature type="compositionally biased region" description="Low complexity" evidence="1">
    <location>
        <begin position="34"/>
        <end position="47"/>
    </location>
</feature>
<keyword evidence="2" id="KW-1133">Transmembrane helix</keyword>
<keyword evidence="4" id="KW-1185">Reference proteome</keyword>
<comment type="caution">
    <text evidence="3">The sequence shown here is derived from an EMBL/GenBank/DDBJ whole genome shotgun (WGS) entry which is preliminary data.</text>
</comment>
<feature type="compositionally biased region" description="Basic and acidic residues" evidence="1">
    <location>
        <begin position="15"/>
        <end position="33"/>
    </location>
</feature>
<accession>A0A1R3H3H2</accession>
<dbReference type="AlphaFoldDB" id="A0A1R3H3H2"/>
<protein>
    <submittedName>
        <fullName evidence="3">Uncharacterized protein</fullName>
    </submittedName>
</protein>
<sequence>MSLTSNNFANLPFESKQEQPESIRIPDRLDLRSSPRSRQGSPSHSPRLGPSRFMNGEKSGASFVGAELLAKLWGSPKRQPKKGKRKGGKFWYQKKRVKGLVLVIALVGLFFVVNWFMLLQLQDHRVGAKKETSRNASSVSIQGKVKKISKGKKHYNGTYGRMLALAAHALAEVTFTYRPQV</sequence>
<gene>
    <name evidence="3" type="ORF">COLO4_31828</name>
</gene>
<feature type="region of interest" description="Disordered" evidence="1">
    <location>
        <begin position="1"/>
        <end position="54"/>
    </location>
</feature>
<dbReference type="Proteomes" id="UP000187203">
    <property type="component" value="Unassembled WGS sequence"/>
</dbReference>
<evidence type="ECO:0000313" key="3">
    <source>
        <dbReference type="EMBL" id="OMO64790.1"/>
    </source>
</evidence>